<dbReference type="Proteomes" id="UP000297245">
    <property type="component" value="Unassembled WGS sequence"/>
</dbReference>
<name>A0A4V6T538_DENBC</name>
<accession>A0A4V6T538</accession>
<feature type="non-terminal residue" evidence="1">
    <location>
        <position position="1"/>
    </location>
</feature>
<dbReference type="OrthoDB" id="3359487at2759"/>
<dbReference type="AlphaFoldDB" id="A0A4V6T538"/>
<feature type="non-terminal residue" evidence="1">
    <location>
        <position position="151"/>
    </location>
</feature>
<evidence type="ECO:0000313" key="2">
    <source>
        <dbReference type="Proteomes" id="UP000297245"/>
    </source>
</evidence>
<proteinExistence type="predicted"/>
<gene>
    <name evidence="1" type="ORF">K435DRAFT_571373</name>
</gene>
<sequence>LATKIHWSQSLQWVLEAACRKEKIKYKTIKRLVKTRWNSFTVMLGSLLYLRKALDRLCANDSNLPVLLNSDWVLIESLYGVLKPFIWFTEEFQNNKRPLIHEVLPLMDTISHQLDDFKDNLDEHDLVRAAVERGIKILDKYYSKTDDSVVY</sequence>
<reference evidence="1 2" key="1">
    <citation type="journal article" date="2019" name="Nat. Ecol. Evol.">
        <title>Megaphylogeny resolves global patterns of mushroom evolution.</title>
        <authorList>
            <person name="Varga T."/>
            <person name="Krizsan K."/>
            <person name="Foldi C."/>
            <person name="Dima B."/>
            <person name="Sanchez-Garcia M."/>
            <person name="Sanchez-Ramirez S."/>
            <person name="Szollosi G.J."/>
            <person name="Szarkandi J.G."/>
            <person name="Papp V."/>
            <person name="Albert L."/>
            <person name="Andreopoulos W."/>
            <person name="Angelini C."/>
            <person name="Antonin V."/>
            <person name="Barry K.W."/>
            <person name="Bougher N.L."/>
            <person name="Buchanan P."/>
            <person name="Buyck B."/>
            <person name="Bense V."/>
            <person name="Catcheside P."/>
            <person name="Chovatia M."/>
            <person name="Cooper J."/>
            <person name="Damon W."/>
            <person name="Desjardin D."/>
            <person name="Finy P."/>
            <person name="Geml J."/>
            <person name="Haridas S."/>
            <person name="Hughes K."/>
            <person name="Justo A."/>
            <person name="Karasinski D."/>
            <person name="Kautmanova I."/>
            <person name="Kiss B."/>
            <person name="Kocsube S."/>
            <person name="Kotiranta H."/>
            <person name="LaButti K.M."/>
            <person name="Lechner B.E."/>
            <person name="Liimatainen K."/>
            <person name="Lipzen A."/>
            <person name="Lukacs Z."/>
            <person name="Mihaltcheva S."/>
            <person name="Morgado L.N."/>
            <person name="Niskanen T."/>
            <person name="Noordeloos M.E."/>
            <person name="Ohm R.A."/>
            <person name="Ortiz-Santana B."/>
            <person name="Ovrebo C."/>
            <person name="Racz N."/>
            <person name="Riley R."/>
            <person name="Savchenko A."/>
            <person name="Shiryaev A."/>
            <person name="Soop K."/>
            <person name="Spirin V."/>
            <person name="Szebenyi C."/>
            <person name="Tomsovsky M."/>
            <person name="Tulloss R.E."/>
            <person name="Uehling J."/>
            <person name="Grigoriev I.V."/>
            <person name="Vagvolgyi C."/>
            <person name="Papp T."/>
            <person name="Martin F.M."/>
            <person name="Miettinen O."/>
            <person name="Hibbett D.S."/>
            <person name="Nagy L.G."/>
        </authorList>
    </citation>
    <scope>NUCLEOTIDE SEQUENCE [LARGE SCALE GENOMIC DNA]</scope>
    <source>
        <strain evidence="1 2">CBS 962.96</strain>
    </source>
</reference>
<protein>
    <submittedName>
        <fullName evidence="1">Uncharacterized protein</fullName>
    </submittedName>
</protein>
<dbReference type="SUPFAM" id="SSF53098">
    <property type="entry name" value="Ribonuclease H-like"/>
    <property type="match status" value="1"/>
</dbReference>
<dbReference type="EMBL" id="ML179583">
    <property type="protein sequence ID" value="THU84705.1"/>
    <property type="molecule type" value="Genomic_DNA"/>
</dbReference>
<evidence type="ECO:0000313" key="1">
    <source>
        <dbReference type="EMBL" id="THU84705.1"/>
    </source>
</evidence>
<keyword evidence="2" id="KW-1185">Reference proteome</keyword>
<organism evidence="1 2">
    <name type="scientific">Dendrothele bispora (strain CBS 962.96)</name>
    <dbReference type="NCBI Taxonomy" id="1314807"/>
    <lineage>
        <taxon>Eukaryota</taxon>
        <taxon>Fungi</taxon>
        <taxon>Dikarya</taxon>
        <taxon>Basidiomycota</taxon>
        <taxon>Agaricomycotina</taxon>
        <taxon>Agaricomycetes</taxon>
        <taxon>Agaricomycetidae</taxon>
        <taxon>Agaricales</taxon>
        <taxon>Agaricales incertae sedis</taxon>
        <taxon>Dendrothele</taxon>
    </lineage>
</organism>
<dbReference type="InterPro" id="IPR012337">
    <property type="entry name" value="RNaseH-like_sf"/>
</dbReference>